<sequence>MATIDDVPFEILDMIQSNLPFFDLLRCQNVCQSWEDLFFSNKRKWHYDGVYDYSTVTADGIHRLLKLYSGPGDEFDMAYQLVAFAKGRLLPNFHVYALSAEPKCTVEIGLGCTHCQKKMSDETPSQYKMNLSEPVVITDSPLLDEPLFYHKRVEFGEALRIERTEEEKIFFDWMQSYHMSLTHGSERLVSYTTVPNPTGDPLFDTAFIIANFDLKHPKYSAMTVREFIEDAWDDVKSLIWINHQATFPSQQTSAVTIALREFEEDEGIFDCWFLCWRGRPAFDNLSSPDLIVYLQGTEYVLKLYKTIPL</sequence>
<organism evidence="2 4">
    <name type="scientific">Orbilia oligospora</name>
    <name type="common">Nematode-trapping fungus</name>
    <name type="synonym">Arthrobotrys oligospora</name>
    <dbReference type="NCBI Taxonomy" id="2813651"/>
    <lineage>
        <taxon>Eukaryota</taxon>
        <taxon>Fungi</taxon>
        <taxon>Dikarya</taxon>
        <taxon>Ascomycota</taxon>
        <taxon>Pezizomycotina</taxon>
        <taxon>Orbiliomycetes</taxon>
        <taxon>Orbiliales</taxon>
        <taxon>Orbiliaceae</taxon>
        <taxon>Orbilia</taxon>
    </lineage>
</organism>
<proteinExistence type="predicted"/>
<dbReference type="EMBL" id="WIQZ01000081">
    <property type="protein sequence ID" value="KAF3126828.1"/>
    <property type="molecule type" value="Genomic_DNA"/>
</dbReference>
<gene>
    <name evidence="2" type="ORF">TWF102_009236</name>
    <name evidence="3" type="ORF">TWF703_010314</name>
</gene>
<evidence type="ECO:0000259" key="1">
    <source>
        <dbReference type="PROSITE" id="PS50181"/>
    </source>
</evidence>
<dbReference type="InterPro" id="IPR036047">
    <property type="entry name" value="F-box-like_dom_sf"/>
</dbReference>
<dbReference type="SUPFAM" id="SSF81383">
    <property type="entry name" value="F-box domain"/>
    <property type="match status" value="1"/>
</dbReference>
<dbReference type="SMART" id="SM00256">
    <property type="entry name" value="FBOX"/>
    <property type="match status" value="1"/>
</dbReference>
<dbReference type="Proteomes" id="UP000475325">
    <property type="component" value="Unassembled WGS sequence"/>
</dbReference>
<evidence type="ECO:0000313" key="2">
    <source>
        <dbReference type="EMBL" id="KAF3109976.1"/>
    </source>
</evidence>
<comment type="caution">
    <text evidence="2">The sequence shown here is derived from an EMBL/GenBank/DDBJ whole genome shotgun (WGS) entry which is preliminary data.</text>
</comment>
<evidence type="ECO:0000313" key="3">
    <source>
        <dbReference type="EMBL" id="KAF3126828.1"/>
    </source>
</evidence>
<dbReference type="Gene3D" id="1.20.1280.50">
    <property type="match status" value="1"/>
</dbReference>
<dbReference type="AlphaFoldDB" id="A0A7C8JHY4"/>
<reference evidence="4 5" key="1">
    <citation type="submission" date="2019-06" db="EMBL/GenBank/DDBJ databases">
        <authorList>
            <person name="Palmer J.M."/>
        </authorList>
    </citation>
    <scope>NUCLEOTIDE SEQUENCE [LARGE SCALE GENOMIC DNA]</scope>
    <source>
        <strain evidence="2 4">TWF102</strain>
        <strain evidence="3 5">TWF703</strain>
    </source>
</reference>
<name>A0A7C8JHY4_ORBOL</name>
<feature type="domain" description="F-box" evidence="1">
    <location>
        <begin position="1"/>
        <end position="48"/>
    </location>
</feature>
<dbReference type="Pfam" id="PF12937">
    <property type="entry name" value="F-box-like"/>
    <property type="match status" value="1"/>
</dbReference>
<dbReference type="EMBL" id="WIQW01000006">
    <property type="protein sequence ID" value="KAF3109976.1"/>
    <property type="molecule type" value="Genomic_DNA"/>
</dbReference>
<dbReference type="Proteomes" id="UP000480548">
    <property type="component" value="Unassembled WGS sequence"/>
</dbReference>
<evidence type="ECO:0000313" key="5">
    <source>
        <dbReference type="Proteomes" id="UP000480548"/>
    </source>
</evidence>
<protein>
    <recommendedName>
        <fullName evidence="1">F-box domain-containing protein</fullName>
    </recommendedName>
</protein>
<dbReference type="PROSITE" id="PS50181">
    <property type="entry name" value="FBOX"/>
    <property type="match status" value="1"/>
</dbReference>
<dbReference type="InterPro" id="IPR001810">
    <property type="entry name" value="F-box_dom"/>
</dbReference>
<accession>A0A7C8JHY4</accession>
<evidence type="ECO:0000313" key="4">
    <source>
        <dbReference type="Proteomes" id="UP000475325"/>
    </source>
</evidence>